<gene>
    <name evidence="4" type="ORF">FA048_00735</name>
</gene>
<sequence length="156" mass="18280">MKELLKQQYELVLSSRNTLIEYLKTIRKSDLLTENSSFGRGSIRNLLVHICDTYASWIGQRALGKEILIFEFNNFKNIEECLAYFRSIDIYIADFIVKFENDYNRPIEIIKNGEVSLISPLTLFTHVITHEFHHKGQIMSLSRHLNYIPVDADIIR</sequence>
<name>A0A4U1CSR7_9SPHI</name>
<feature type="binding site" evidence="3">
    <location>
        <position position="130"/>
    </location>
    <ligand>
        <name>a divalent metal cation</name>
        <dbReference type="ChEBI" id="CHEBI:60240"/>
    </ligand>
</feature>
<evidence type="ECO:0000256" key="3">
    <source>
        <dbReference type="PIRSR" id="PIRSR607837-1"/>
    </source>
</evidence>
<comment type="caution">
    <text evidence="4">The sequence shown here is derived from an EMBL/GenBank/DDBJ whole genome shotgun (WGS) entry which is preliminary data.</text>
</comment>
<dbReference type="InterPro" id="IPR034660">
    <property type="entry name" value="DinB/YfiT-like"/>
</dbReference>
<dbReference type="Proteomes" id="UP000309488">
    <property type="component" value="Unassembled WGS sequence"/>
</dbReference>
<dbReference type="GO" id="GO:0046872">
    <property type="term" value="F:metal ion binding"/>
    <property type="evidence" value="ECO:0007669"/>
    <property type="project" value="UniProtKB-KW"/>
</dbReference>
<reference evidence="4 5" key="1">
    <citation type="submission" date="2019-04" db="EMBL/GenBank/DDBJ databases">
        <title>Pedobacter sp. RP-3-22 sp. nov., isolated from Arctic soil.</title>
        <authorList>
            <person name="Dahal R.H."/>
            <person name="Kim D.-U."/>
        </authorList>
    </citation>
    <scope>NUCLEOTIDE SEQUENCE [LARGE SCALE GENOMIC DNA]</scope>
    <source>
        <strain evidence="4 5">RP-3-22</strain>
    </source>
</reference>
<organism evidence="4 5">
    <name type="scientific">Pedobacter polaris</name>
    <dbReference type="NCBI Taxonomy" id="2571273"/>
    <lineage>
        <taxon>Bacteria</taxon>
        <taxon>Pseudomonadati</taxon>
        <taxon>Bacteroidota</taxon>
        <taxon>Sphingobacteriia</taxon>
        <taxon>Sphingobacteriales</taxon>
        <taxon>Sphingobacteriaceae</taxon>
        <taxon>Pedobacter</taxon>
    </lineage>
</organism>
<dbReference type="Gene3D" id="1.20.120.450">
    <property type="entry name" value="dinb family like domain"/>
    <property type="match status" value="1"/>
</dbReference>
<evidence type="ECO:0000313" key="4">
    <source>
        <dbReference type="EMBL" id="TKC12177.1"/>
    </source>
</evidence>
<evidence type="ECO:0000256" key="1">
    <source>
        <dbReference type="ARBA" id="ARBA00008635"/>
    </source>
</evidence>
<evidence type="ECO:0000313" key="5">
    <source>
        <dbReference type="Proteomes" id="UP000309488"/>
    </source>
</evidence>
<dbReference type="SUPFAM" id="SSF109854">
    <property type="entry name" value="DinB/YfiT-like putative metalloenzymes"/>
    <property type="match status" value="1"/>
</dbReference>
<evidence type="ECO:0000256" key="2">
    <source>
        <dbReference type="ARBA" id="ARBA00022723"/>
    </source>
</evidence>
<dbReference type="Pfam" id="PF05163">
    <property type="entry name" value="DinB"/>
    <property type="match status" value="1"/>
</dbReference>
<accession>A0A4U1CSR7</accession>
<dbReference type="RefSeq" id="WP_136838089.1">
    <property type="nucleotide sequence ID" value="NZ_SWBR01000001.1"/>
</dbReference>
<dbReference type="AlphaFoldDB" id="A0A4U1CSR7"/>
<keyword evidence="2 3" id="KW-0479">Metal-binding</keyword>
<keyword evidence="5" id="KW-1185">Reference proteome</keyword>
<dbReference type="EMBL" id="SWBR01000001">
    <property type="protein sequence ID" value="TKC12177.1"/>
    <property type="molecule type" value="Genomic_DNA"/>
</dbReference>
<dbReference type="PANTHER" id="PTHR37302">
    <property type="entry name" value="SLR1116 PROTEIN"/>
    <property type="match status" value="1"/>
</dbReference>
<dbReference type="InterPro" id="IPR007837">
    <property type="entry name" value="DinB"/>
</dbReference>
<dbReference type="PANTHER" id="PTHR37302:SF3">
    <property type="entry name" value="DAMAGE-INDUCIBLE PROTEIN DINB"/>
    <property type="match status" value="1"/>
</dbReference>
<feature type="binding site" evidence="3">
    <location>
        <position position="49"/>
    </location>
    <ligand>
        <name>a divalent metal cation</name>
        <dbReference type="ChEBI" id="CHEBI:60240"/>
    </ligand>
</feature>
<protein>
    <submittedName>
        <fullName evidence="4">Damage-inducible protein DinB</fullName>
    </submittedName>
</protein>
<dbReference type="OrthoDB" id="118635at2"/>
<feature type="binding site" evidence="3">
    <location>
        <position position="134"/>
    </location>
    <ligand>
        <name>a divalent metal cation</name>
        <dbReference type="ChEBI" id="CHEBI:60240"/>
    </ligand>
</feature>
<proteinExistence type="inferred from homology"/>
<comment type="similarity">
    <text evidence="1">Belongs to the DinB family.</text>
</comment>